<proteinExistence type="predicted"/>
<dbReference type="InterPro" id="IPR036890">
    <property type="entry name" value="HATPase_C_sf"/>
</dbReference>
<gene>
    <name evidence="2" type="ORF">OEA41_007936</name>
</gene>
<comment type="caution">
    <text evidence="2">The sequence shown here is derived from an EMBL/GenBank/DDBJ whole genome shotgun (WGS) entry which is preliminary data.</text>
</comment>
<dbReference type="Gene3D" id="3.30.565.10">
    <property type="entry name" value="Histidine kinase-like ATPase, C-terminal domain"/>
    <property type="match status" value="1"/>
</dbReference>
<protein>
    <submittedName>
        <fullName evidence="2">Uncharacterized protein</fullName>
    </submittedName>
</protein>
<dbReference type="InterPro" id="IPR052957">
    <property type="entry name" value="Auxin_embryo_med"/>
</dbReference>
<dbReference type="SUPFAM" id="SSF55874">
    <property type="entry name" value="ATPase domain of HSP90 chaperone/DNA topoisomerase II/histidine kinase"/>
    <property type="match status" value="1"/>
</dbReference>
<accession>A0AAD9ZDP4</accession>
<feature type="compositionally biased region" description="Low complexity" evidence="1">
    <location>
        <begin position="1353"/>
        <end position="1380"/>
    </location>
</feature>
<evidence type="ECO:0000313" key="2">
    <source>
        <dbReference type="EMBL" id="KAK3176613.1"/>
    </source>
</evidence>
<dbReference type="NCBIfam" id="NF047352">
    <property type="entry name" value="P_loop_sacsin"/>
    <property type="match status" value="1"/>
</dbReference>
<evidence type="ECO:0000256" key="1">
    <source>
        <dbReference type="SAM" id="MobiDB-lite"/>
    </source>
</evidence>
<organism evidence="2 3">
    <name type="scientific">Lepraria neglecta</name>
    <dbReference type="NCBI Taxonomy" id="209136"/>
    <lineage>
        <taxon>Eukaryota</taxon>
        <taxon>Fungi</taxon>
        <taxon>Dikarya</taxon>
        <taxon>Ascomycota</taxon>
        <taxon>Pezizomycotina</taxon>
        <taxon>Lecanoromycetes</taxon>
        <taxon>OSLEUM clade</taxon>
        <taxon>Lecanoromycetidae</taxon>
        <taxon>Lecanorales</taxon>
        <taxon>Lecanorineae</taxon>
        <taxon>Stereocaulaceae</taxon>
        <taxon>Lepraria</taxon>
    </lineage>
</organism>
<dbReference type="PANTHER" id="PTHR32387">
    <property type="entry name" value="WU:FJ29H11"/>
    <property type="match status" value="1"/>
</dbReference>
<dbReference type="EMBL" id="JASNWA010000004">
    <property type="protein sequence ID" value="KAK3176613.1"/>
    <property type="molecule type" value="Genomic_DNA"/>
</dbReference>
<evidence type="ECO:0000313" key="3">
    <source>
        <dbReference type="Proteomes" id="UP001276659"/>
    </source>
</evidence>
<feature type="compositionally biased region" description="Polar residues" evidence="1">
    <location>
        <begin position="1330"/>
        <end position="1341"/>
    </location>
</feature>
<name>A0AAD9ZDP4_9LECA</name>
<sequence length="1499" mass="170676">MPDLSREEARAIVDEITEGNGGLSPEDRLKADPKLLKKIENLRRKLGKTTQTFATNLYAKETRFVFELIQNAEDNHYTKAIAAKEEPFLSFTIHPDRIIVDSNEDGFNQQNVEAICSIGESSKTATQKQRGYIGEKGIGFKSVFKIASKVHIQSDPFYFYFDYDPEEGGLGMVTPFSEEHKDLPRNIRTRMILTLASTVDFNKLVKDFSDPDHLPDSLLMFLSQLKRLNITIYNDAGRVSETTYSYRYDETDRQATLTKSSSIDDRRREETKYYRITKRTLQNLPKDSLRPDRNRAEVVLAFPVDAESIPIIQRQHVFAYLPVRQVGFSKFQIQSDFVTQASREDVFQSPWNEAILDGVADTFLDAVLQFCKHPSLRFQWMGYLPSKTTISEQFWAKLLPRIVTRLKNAPIMLSWSEKYWKLPHQLKWLLPSCQDDDGEPLFEDLPNELYLSPGYKPYKYSDFDTLGIQNVTVDDLIERVRADLSKPNSKMKSPTTKESWHSRSADMLLLPFKNKWTLQKEVRGLPLIPLHDGSWVSGDVGSIFYPENAGVPVPTDIGVRLVDPEALNVTSRHSLFSELGVRDCKPPVIIRSIVGRYNRWNAVDLTHSIEHLRYLYWHIPESQKSLDKSIYLKDQEGAPIYRTFVTLGRDDLIVDDLYLESDEEYGAKRLLMQIKDGDKILAPQFPAHFLNVGYLNAVSPEARRYDLSWTDWLQTFAEVQSIPRLASSRYPTKLSNVFLHIAKHRGDRLVGALAAHWPSYNTSMTDEIAQTLSKACVTCENVGDRPLKQTYMPMPKLKKRCNELGIQGGIPFLELPPELSQEPPEKWDFLKRFSVGHKAKLDFYIDILVYMARVGQIFGENSRAIYVTVYEEIEKHSKVEDYARVREIFEDKKAVYLPHRGSGDKAWVTPRKCVWKAPKFIDLWHPLAAMDHYDGNVTLERLFCTILEVKDAVWSHCIFQLEEEKKRQGPHTLVSDIYDQLWKDSYNELIWELIIGYFEQGSLVYVAQQREWYPPSLCLWAKDSRISGKVSIATQYADLKDFFLDRLKVEKPDVDMYVEELRLFVANDKIPPTDAVKELIKQINSMGPRLGALERLEMSPMLPVKSVDGQIFLARKTDAFAIVDHETYQGLFSSKVPFLDYTKEEAHELQPFISALGLQERYISQLVQETSTVNVSSKSARLSNELRRKAYALFRCAVHYGATDSQDQSMYRRFRDTDVYESNGISKTITLSLNGINPVTVEGARASLHIEEEDGQRRLYVPKDERLQELCFINSLPKGLVNYLGIDDLAAIKVFGDVLKARPIVIDDLLVELSIIRLPWPDPGYHPAPSDQSFEDNTGNGANAALSLAPSQPSHSRSSTPGRGPSTPRPASSASSSFASRTDYSYERSIYTPATPSFTGSMTTPRSSLTPVPTAARAEMSSADAINNERYIALLDYVIASAKGGECLTRVRMTAEITSSIDQNATPIALSDTPFGIRSENQIRHDIKLGAAGELYVRY</sequence>
<dbReference type="PANTHER" id="PTHR32387:SF0">
    <property type="entry name" value="PROTEIN NO VEIN"/>
    <property type="match status" value="1"/>
</dbReference>
<feature type="region of interest" description="Disordered" evidence="1">
    <location>
        <begin position="1327"/>
        <end position="1380"/>
    </location>
</feature>
<dbReference type="Proteomes" id="UP001276659">
    <property type="component" value="Unassembled WGS sequence"/>
</dbReference>
<reference evidence="2" key="1">
    <citation type="submission" date="2022-11" db="EMBL/GenBank/DDBJ databases">
        <title>Chromosomal genome sequence assembly and mating type (MAT) locus characterization of the leprose asexual lichenized fungus Lepraria neglecta (Nyl.) Erichsen.</title>
        <authorList>
            <person name="Allen J.L."/>
            <person name="Pfeffer B."/>
        </authorList>
    </citation>
    <scope>NUCLEOTIDE SEQUENCE</scope>
    <source>
        <strain evidence="2">Allen 5258</strain>
    </source>
</reference>
<keyword evidence="3" id="KW-1185">Reference proteome</keyword>